<keyword evidence="4 13" id="KW-0894">Sodium channel</keyword>
<evidence type="ECO:0000256" key="11">
    <source>
        <dbReference type="ARBA" id="ARBA00023201"/>
    </source>
</evidence>
<comment type="subcellular location">
    <subcellularLocation>
        <location evidence="1">Membrane</location>
        <topology evidence="1">Multi-pass membrane protein</topology>
    </subcellularLocation>
</comment>
<dbReference type="Gene3D" id="2.60.470.10">
    <property type="entry name" value="Acid-sensing ion channels like domains"/>
    <property type="match status" value="1"/>
</dbReference>
<evidence type="ECO:0000256" key="6">
    <source>
        <dbReference type="ARBA" id="ARBA00022989"/>
    </source>
</evidence>
<accession>A0AAD4NH04</accession>
<reference evidence="16" key="1">
    <citation type="submission" date="2022-01" db="EMBL/GenBank/DDBJ databases">
        <title>Genome Sequence Resource for Two Populations of Ditylenchus destructor, the Migratory Endoparasitic Phytonematode.</title>
        <authorList>
            <person name="Zhang H."/>
            <person name="Lin R."/>
            <person name="Xie B."/>
        </authorList>
    </citation>
    <scope>NUCLEOTIDE SEQUENCE</scope>
    <source>
        <strain evidence="16">BazhouSP</strain>
    </source>
</reference>
<comment type="similarity">
    <text evidence="2 13">Belongs to the amiloride-sensitive sodium channel (TC 1.A.6) family.</text>
</comment>
<feature type="compositionally biased region" description="Polar residues" evidence="14">
    <location>
        <begin position="1139"/>
        <end position="1154"/>
    </location>
</feature>
<dbReference type="Pfam" id="PF00858">
    <property type="entry name" value="ASC"/>
    <property type="match status" value="2"/>
</dbReference>
<dbReference type="PRINTS" id="PR01078">
    <property type="entry name" value="AMINACHANNEL"/>
</dbReference>
<evidence type="ECO:0000256" key="1">
    <source>
        <dbReference type="ARBA" id="ARBA00004141"/>
    </source>
</evidence>
<keyword evidence="5 13" id="KW-0812">Transmembrane</keyword>
<dbReference type="PANTHER" id="PTHR11690:SF296">
    <property type="entry name" value="DEGENERIN-LIKE PROTEIN DEL-10"/>
    <property type="match status" value="1"/>
</dbReference>
<keyword evidence="12 13" id="KW-0407">Ion channel</keyword>
<dbReference type="InterPro" id="IPR001873">
    <property type="entry name" value="ENaC"/>
</dbReference>
<evidence type="ECO:0000256" key="15">
    <source>
        <dbReference type="SAM" id="Phobius"/>
    </source>
</evidence>
<name>A0AAD4NH04_9BILA</name>
<organism evidence="16 17">
    <name type="scientific">Ditylenchus destructor</name>
    <dbReference type="NCBI Taxonomy" id="166010"/>
    <lineage>
        <taxon>Eukaryota</taxon>
        <taxon>Metazoa</taxon>
        <taxon>Ecdysozoa</taxon>
        <taxon>Nematoda</taxon>
        <taxon>Chromadorea</taxon>
        <taxon>Rhabditida</taxon>
        <taxon>Tylenchina</taxon>
        <taxon>Tylenchomorpha</taxon>
        <taxon>Sphaerularioidea</taxon>
        <taxon>Anguinidae</taxon>
        <taxon>Anguininae</taxon>
        <taxon>Ditylenchus</taxon>
    </lineage>
</organism>
<keyword evidence="3 13" id="KW-0813">Transport</keyword>
<dbReference type="AlphaFoldDB" id="A0AAD4NH04"/>
<sequence length="1162" mass="133322">MPRNADRLVGHLGMARPGSKISTGSGISPGLHKSSVFVYRPPSVRTAASGGSVRMPGSPLAFRLSTRRNSRVSSPHGTGPQRSMLAKEDDFDAIDGLSSSSRKVSIVEGKDGEVEIILEKDEPVIFTIFEAANIDGVQHLSSKNRCTRYTWFLLILIFVCMCFYQIATQAIMFWFTPIATNIAAAYPASIPFPVYRLTYLTGSVVQNRRPKNRTFPLSHVDENSTNVYDKALSNTWDMDAVKFLRNAAHWKARMIIKCNWPNGTRCRTSDFKPLWTLTGLCWALNSDPVNPVHVTGAGPRNALKVLVNIERYERIESCTPKLRTSSLPGLKILIYNQTDVPASSLEGVNVPTGFTMDIPFRMQHRQKLSGRDCIDEVRNDDGSNLNFDSPGNVRTCIIRSYLLEIEKRCNCTMRHAYNPDFNTNNMAFCNVHQYFGCAKEVLKWGFEGGFSNFKCKAPCDEVDYTAWQDMNELPSNIFPKLIDSNDDDDTEDEDLNEEVDDDLDQEHFRCEDNQLLEDVQVNRIKREAHRAFEKQSRYQEDILLRTKRLIQRMRQTSDRLLEMKWGYQNDDFIGVYERLQENVSCYSHMSSRHSDIFNAIRNPQSQGEEFRARQLHNLLDKTDYKLLPDRFKTIGDVKRIYGDRAEEKLKELIKVEEVLKRLHNLYSEDTFNHRLPKVLENRMERVLQLMEQYDNGQLQRRAWAEKMQSRNMKHFFDEDFYEGWYNLVTKDLDQSIIKTISYIEDFLAGNGSFNDTELVTGAVLLFGDSEPERIRIFDEFMDDILKCTLNEIHNYSYFMLDEFRKGMHDFQSAYANLFRKELPQYLENFDFGTKFVQENFAQINVFLHKMNVEHWIQEPTYSVWSLFCDIGGALGLFLGASLLTIIEVAYFVVHNKIYKKLRFWKKDEQESSPTRIRIRPPAHLERVMSAVNRHGSKFHKKKPFRVSSSTTSSEIYQNANEEWEPMLPHTEKISREEQPLEATECAFPPRRKFGSWDTNMRSSTEKEDRHKLLSRTPEAVKLPHNRRSAAASPESNVIQYVDEPERTPTISYSDSTTSSESPKESAIPAIQHSTDSESRGTKTSTGPSFAPGYSPIREEPSDTGLVLDVMDDRSLRDDTSSSTANAAPILFQPAKSVRKSPSSHSAINDKSSPIASEKHSVV</sequence>
<feature type="transmembrane region" description="Helical" evidence="15">
    <location>
        <begin position="151"/>
        <end position="175"/>
    </location>
</feature>
<evidence type="ECO:0000256" key="14">
    <source>
        <dbReference type="SAM" id="MobiDB-lite"/>
    </source>
</evidence>
<protein>
    <submittedName>
        <fullName evidence="16">Amiloride-sensitive sodium channel domain-containing protein</fullName>
    </submittedName>
</protein>
<evidence type="ECO:0000256" key="5">
    <source>
        <dbReference type="ARBA" id="ARBA00022692"/>
    </source>
</evidence>
<keyword evidence="17" id="KW-1185">Reference proteome</keyword>
<evidence type="ECO:0000256" key="3">
    <source>
        <dbReference type="ARBA" id="ARBA00022448"/>
    </source>
</evidence>
<keyword evidence="11 13" id="KW-0739">Sodium transport</keyword>
<keyword evidence="8 13" id="KW-0406">Ion transport</keyword>
<dbReference type="GO" id="GO:0005886">
    <property type="term" value="C:plasma membrane"/>
    <property type="evidence" value="ECO:0007669"/>
    <property type="project" value="TreeGrafter"/>
</dbReference>
<dbReference type="GO" id="GO:0015280">
    <property type="term" value="F:ligand-gated sodium channel activity"/>
    <property type="evidence" value="ECO:0007669"/>
    <property type="project" value="TreeGrafter"/>
</dbReference>
<keyword evidence="9 15" id="KW-0472">Membrane</keyword>
<evidence type="ECO:0000256" key="9">
    <source>
        <dbReference type="ARBA" id="ARBA00023136"/>
    </source>
</evidence>
<keyword evidence="10" id="KW-0325">Glycoprotein</keyword>
<feature type="compositionally biased region" description="Low complexity" evidence="14">
    <location>
        <begin position="1047"/>
        <end position="1060"/>
    </location>
</feature>
<dbReference type="Proteomes" id="UP001201812">
    <property type="component" value="Unassembled WGS sequence"/>
</dbReference>
<feature type="region of interest" description="Disordered" evidence="14">
    <location>
        <begin position="1"/>
        <end position="27"/>
    </location>
</feature>
<evidence type="ECO:0000256" key="4">
    <source>
        <dbReference type="ARBA" id="ARBA00022461"/>
    </source>
</evidence>
<feature type="region of interest" description="Disordered" evidence="14">
    <location>
        <begin position="989"/>
        <end position="1162"/>
    </location>
</feature>
<dbReference type="EMBL" id="JAKKPZ010000001">
    <property type="protein sequence ID" value="KAI1728550.1"/>
    <property type="molecule type" value="Genomic_DNA"/>
</dbReference>
<proteinExistence type="inferred from homology"/>
<evidence type="ECO:0000256" key="12">
    <source>
        <dbReference type="ARBA" id="ARBA00023303"/>
    </source>
</evidence>
<evidence type="ECO:0000256" key="8">
    <source>
        <dbReference type="ARBA" id="ARBA00023065"/>
    </source>
</evidence>
<keyword evidence="7" id="KW-0915">Sodium</keyword>
<evidence type="ECO:0000256" key="13">
    <source>
        <dbReference type="RuleBase" id="RU000679"/>
    </source>
</evidence>
<dbReference type="PANTHER" id="PTHR11690">
    <property type="entry name" value="AMILORIDE-SENSITIVE SODIUM CHANNEL-RELATED"/>
    <property type="match status" value="1"/>
</dbReference>
<feature type="transmembrane region" description="Helical" evidence="15">
    <location>
        <begin position="870"/>
        <end position="893"/>
    </location>
</feature>
<keyword evidence="6 15" id="KW-1133">Transmembrane helix</keyword>
<comment type="caution">
    <text evidence="16">The sequence shown here is derived from an EMBL/GenBank/DDBJ whole genome shotgun (WGS) entry which is preliminary data.</text>
</comment>
<evidence type="ECO:0000313" key="16">
    <source>
        <dbReference type="EMBL" id="KAI1728550.1"/>
    </source>
</evidence>
<evidence type="ECO:0000256" key="2">
    <source>
        <dbReference type="ARBA" id="ARBA00007193"/>
    </source>
</evidence>
<evidence type="ECO:0000313" key="17">
    <source>
        <dbReference type="Proteomes" id="UP001201812"/>
    </source>
</evidence>
<feature type="compositionally biased region" description="Basic and acidic residues" evidence="14">
    <location>
        <begin position="1110"/>
        <end position="1119"/>
    </location>
</feature>
<dbReference type="Gene3D" id="1.10.287.770">
    <property type="entry name" value="YojJ-like"/>
    <property type="match status" value="1"/>
</dbReference>
<evidence type="ECO:0000256" key="10">
    <source>
        <dbReference type="ARBA" id="ARBA00023180"/>
    </source>
</evidence>
<gene>
    <name evidence="16" type="ORF">DdX_00741</name>
</gene>
<evidence type="ECO:0000256" key="7">
    <source>
        <dbReference type="ARBA" id="ARBA00023053"/>
    </source>
</evidence>